<dbReference type="GeneID" id="92354656"/>
<dbReference type="KEGG" id="sjv:SJAV_17030"/>
<dbReference type="EMBL" id="AP031322">
    <property type="protein sequence ID" value="BFH73759.1"/>
    <property type="molecule type" value="Genomic_DNA"/>
</dbReference>
<proteinExistence type="predicted"/>
<accession>A0AAT9GSA8</accession>
<dbReference type="RefSeq" id="WP_369609326.1">
    <property type="nucleotide sequence ID" value="NZ_AP031322.1"/>
</dbReference>
<dbReference type="PANTHER" id="PTHR36849">
    <property type="entry name" value="CYTOPLASMIC PROTEIN-RELATED"/>
    <property type="match status" value="1"/>
</dbReference>
<protein>
    <submittedName>
        <fullName evidence="1">DUF488 domain-containing protein</fullName>
    </submittedName>
</protein>
<dbReference type="PANTHER" id="PTHR36849:SF1">
    <property type="entry name" value="CYTOPLASMIC PROTEIN"/>
    <property type="match status" value="1"/>
</dbReference>
<dbReference type="AlphaFoldDB" id="A0AAT9GSA8"/>
<dbReference type="Pfam" id="PF22752">
    <property type="entry name" value="DUF488-N3i"/>
    <property type="match status" value="1"/>
</dbReference>
<dbReference type="InterPro" id="IPR052552">
    <property type="entry name" value="YeaO-like"/>
</dbReference>
<gene>
    <name evidence="1" type="ORF">SJAV_17030</name>
</gene>
<organism evidence="1">
    <name type="scientific">Sulfurisphaera javensis</name>
    <dbReference type="NCBI Taxonomy" id="2049879"/>
    <lineage>
        <taxon>Archaea</taxon>
        <taxon>Thermoproteota</taxon>
        <taxon>Thermoprotei</taxon>
        <taxon>Sulfolobales</taxon>
        <taxon>Sulfolobaceae</taxon>
        <taxon>Sulfurisphaera</taxon>
    </lineage>
</organism>
<evidence type="ECO:0000313" key="1">
    <source>
        <dbReference type="EMBL" id="BFH73759.1"/>
    </source>
</evidence>
<sequence length="114" mass="13579">MIKVKRVYDKLEKDDGIRILVDRLWPRGAKKDNIDVWLKDIAPSDELRKWFSHDLAKWEEFKKKYFEELDKNPKVKILIELISRNQSVTLLYSSKAPYNSAVALREYLQKKLGI</sequence>
<reference evidence="1" key="1">
    <citation type="submission" date="2024-03" db="EMBL/GenBank/DDBJ databases">
        <title>Complete genome sequence of Sulfurisphaera javensis strain KD-1.</title>
        <authorList>
            <person name="Sakai H."/>
            <person name="Nur N."/>
            <person name="Suwanto A."/>
            <person name="Kurosawa N."/>
        </authorList>
    </citation>
    <scope>NUCLEOTIDE SEQUENCE</scope>
    <source>
        <strain evidence="1">KD-1</strain>
    </source>
</reference>
<name>A0AAT9GSA8_9CREN</name>